<dbReference type="AlphaFoldDB" id="A0A382YDH3"/>
<dbReference type="EMBL" id="UINC01174672">
    <property type="protein sequence ID" value="SVD80905.1"/>
    <property type="molecule type" value="Genomic_DNA"/>
</dbReference>
<dbReference type="InterPro" id="IPR045584">
    <property type="entry name" value="Pilin-like"/>
</dbReference>
<dbReference type="Pfam" id="PF07963">
    <property type="entry name" value="N_methyl"/>
    <property type="match status" value="1"/>
</dbReference>
<dbReference type="Gene3D" id="3.30.700.10">
    <property type="entry name" value="Glycoprotein, Type 4 Pilin"/>
    <property type="match status" value="1"/>
</dbReference>
<feature type="non-terminal residue" evidence="1">
    <location>
        <position position="116"/>
    </location>
</feature>
<evidence type="ECO:0000313" key="1">
    <source>
        <dbReference type="EMBL" id="SVD80905.1"/>
    </source>
</evidence>
<name>A0A382YDH3_9ZZZZ</name>
<dbReference type="NCBIfam" id="TIGR02532">
    <property type="entry name" value="IV_pilin_GFxxxE"/>
    <property type="match status" value="1"/>
</dbReference>
<dbReference type="PANTHER" id="PTHR30093:SF2">
    <property type="entry name" value="TYPE II SECRETION SYSTEM PROTEIN H"/>
    <property type="match status" value="1"/>
</dbReference>
<reference evidence="1" key="1">
    <citation type="submission" date="2018-05" db="EMBL/GenBank/DDBJ databases">
        <authorList>
            <person name="Lanie J.A."/>
            <person name="Ng W.-L."/>
            <person name="Kazmierczak K.M."/>
            <person name="Andrzejewski T.M."/>
            <person name="Davidsen T.M."/>
            <person name="Wayne K.J."/>
            <person name="Tettelin H."/>
            <person name="Glass J.I."/>
            <person name="Rusch D."/>
            <person name="Podicherti R."/>
            <person name="Tsui H.-C.T."/>
            <person name="Winkler M.E."/>
        </authorList>
    </citation>
    <scope>NUCLEOTIDE SEQUENCE</scope>
</reference>
<proteinExistence type="predicted"/>
<gene>
    <name evidence="1" type="ORF">METZ01_LOCUS433759</name>
</gene>
<evidence type="ECO:0008006" key="2">
    <source>
        <dbReference type="Google" id="ProtNLM"/>
    </source>
</evidence>
<dbReference type="SUPFAM" id="SSF54523">
    <property type="entry name" value="Pili subunits"/>
    <property type="match status" value="1"/>
</dbReference>
<organism evidence="1">
    <name type="scientific">marine metagenome</name>
    <dbReference type="NCBI Taxonomy" id="408172"/>
    <lineage>
        <taxon>unclassified sequences</taxon>
        <taxon>metagenomes</taxon>
        <taxon>ecological metagenomes</taxon>
    </lineage>
</organism>
<dbReference type="PANTHER" id="PTHR30093">
    <property type="entry name" value="GENERAL SECRETION PATHWAY PROTEIN G"/>
    <property type="match status" value="1"/>
</dbReference>
<accession>A0A382YDH3</accession>
<protein>
    <recommendedName>
        <fullName evidence="2">Type II secretion system protein GspG C-terminal domain-containing protein</fullName>
    </recommendedName>
</protein>
<dbReference type="InterPro" id="IPR012902">
    <property type="entry name" value="N_methyl_site"/>
</dbReference>
<sequence length="116" mass="13187">MKTCRRNAFTLIELLVVIAIIAILAALLLPALAKAKQKGVQAVCMSNLKQWGLVWQYYTDDNEGKFSQGIDVKNMSGWWRGEWVASLQKFWRKQDILLCPAATLARSNRSPNYTLK</sequence>